<gene>
    <name evidence="1" type="ORF">HW554_17880</name>
</gene>
<comment type="caution">
    <text evidence="1">The sequence shown here is derived from an EMBL/GenBank/DDBJ whole genome shotgun (WGS) entry which is preliminary data.</text>
</comment>
<name>A0A7Y7PSI0_9BACT</name>
<reference evidence="1 2" key="1">
    <citation type="submission" date="2020-05" db="EMBL/GenBank/DDBJ databases">
        <title>Hymenobacter terrestris sp. nov. and Hymenobacter lapidiphilus sp. nov., isolated from regoliths in Antarctica.</title>
        <authorList>
            <person name="Sedlacek I."/>
            <person name="Pantucek R."/>
            <person name="Zeman M."/>
            <person name="Holochova P."/>
            <person name="Kralova S."/>
            <person name="Stankova E."/>
            <person name="Sedo O."/>
            <person name="Micenkova L."/>
            <person name="Svec P."/>
            <person name="Gupta V."/>
            <person name="Sood U."/>
            <person name="Korpole U.S."/>
            <person name="Lal R."/>
        </authorList>
    </citation>
    <scope>NUCLEOTIDE SEQUENCE [LARGE SCALE GENOMIC DNA]</scope>
    <source>
        <strain evidence="1 2">P5342</strain>
    </source>
</reference>
<protein>
    <submittedName>
        <fullName evidence="1">Uncharacterized protein</fullName>
    </submittedName>
</protein>
<accession>A0A7Y7PSI0</accession>
<keyword evidence="2" id="KW-1185">Reference proteome</keyword>
<dbReference type="EMBL" id="JABKAU010000047">
    <property type="protein sequence ID" value="NVO33082.1"/>
    <property type="molecule type" value="Genomic_DNA"/>
</dbReference>
<evidence type="ECO:0000313" key="2">
    <source>
        <dbReference type="Proteomes" id="UP000565521"/>
    </source>
</evidence>
<dbReference type="Proteomes" id="UP000565521">
    <property type="component" value="Unassembled WGS sequence"/>
</dbReference>
<organism evidence="1 2">
    <name type="scientific">Hymenobacter lapidiphilus</name>
    <dbReference type="NCBI Taxonomy" id="2608003"/>
    <lineage>
        <taxon>Bacteria</taxon>
        <taxon>Pseudomonadati</taxon>
        <taxon>Bacteroidota</taxon>
        <taxon>Cytophagia</taxon>
        <taxon>Cytophagales</taxon>
        <taxon>Hymenobacteraceae</taxon>
        <taxon>Hymenobacter</taxon>
    </lineage>
</organism>
<dbReference type="AlphaFoldDB" id="A0A7Y7PSI0"/>
<proteinExistence type="predicted"/>
<dbReference type="RefSeq" id="WP_176909920.1">
    <property type="nucleotide sequence ID" value="NZ_JABKAU010000047.1"/>
</dbReference>
<evidence type="ECO:0000313" key="1">
    <source>
        <dbReference type="EMBL" id="NVO33082.1"/>
    </source>
</evidence>
<sequence>MFQDLPLQRWETTAARQQVAHKLGLPYTDAMQDWPWEAAAPERLGDYLQLYASASDDERVVLMEMMLQATTDQEEPAAFAHAWSQVKGLLDQNPTLHAWTVHYWCCWGASAEVGFEITPYLRTWWATHFAHPA</sequence>